<reference evidence="1" key="2">
    <citation type="journal article" date="2015" name="Data Brief">
        <title>Shoot transcriptome of the giant reed, Arundo donax.</title>
        <authorList>
            <person name="Barrero R.A."/>
            <person name="Guerrero F.D."/>
            <person name="Moolhuijzen P."/>
            <person name="Goolsby J.A."/>
            <person name="Tidwell J."/>
            <person name="Bellgard S.E."/>
            <person name="Bellgard M.I."/>
        </authorList>
    </citation>
    <scope>NUCLEOTIDE SEQUENCE</scope>
    <source>
        <tissue evidence="1">Shoot tissue taken approximately 20 cm above the soil surface</tissue>
    </source>
</reference>
<protein>
    <submittedName>
        <fullName evidence="1">Uncharacterized protein</fullName>
    </submittedName>
</protein>
<dbReference type="EMBL" id="GBRH01176691">
    <property type="protein sequence ID" value="JAE21205.1"/>
    <property type="molecule type" value="Transcribed_RNA"/>
</dbReference>
<accession>A0A0A9G805</accession>
<dbReference type="AlphaFoldDB" id="A0A0A9G805"/>
<proteinExistence type="predicted"/>
<evidence type="ECO:0000313" key="1">
    <source>
        <dbReference type="EMBL" id="JAE21205.1"/>
    </source>
</evidence>
<reference evidence="1" key="1">
    <citation type="submission" date="2014-09" db="EMBL/GenBank/DDBJ databases">
        <authorList>
            <person name="Magalhaes I.L.F."/>
            <person name="Oliveira U."/>
            <person name="Santos F.R."/>
            <person name="Vidigal T.H.D.A."/>
            <person name="Brescovit A.D."/>
            <person name="Santos A.J."/>
        </authorList>
    </citation>
    <scope>NUCLEOTIDE SEQUENCE</scope>
    <source>
        <tissue evidence="1">Shoot tissue taken approximately 20 cm above the soil surface</tissue>
    </source>
</reference>
<organism evidence="1">
    <name type="scientific">Arundo donax</name>
    <name type="common">Giant reed</name>
    <name type="synonym">Donax arundinaceus</name>
    <dbReference type="NCBI Taxonomy" id="35708"/>
    <lineage>
        <taxon>Eukaryota</taxon>
        <taxon>Viridiplantae</taxon>
        <taxon>Streptophyta</taxon>
        <taxon>Embryophyta</taxon>
        <taxon>Tracheophyta</taxon>
        <taxon>Spermatophyta</taxon>
        <taxon>Magnoliopsida</taxon>
        <taxon>Liliopsida</taxon>
        <taxon>Poales</taxon>
        <taxon>Poaceae</taxon>
        <taxon>PACMAD clade</taxon>
        <taxon>Arundinoideae</taxon>
        <taxon>Arundineae</taxon>
        <taxon>Arundo</taxon>
    </lineage>
</organism>
<name>A0A0A9G805_ARUDO</name>
<sequence>MIRFHKVPRPWATRSSSLSFICWLLPCDMQRPSSNLNEDSGR</sequence>